<evidence type="ECO:0000313" key="1">
    <source>
        <dbReference type="EMBL" id="KAK3431956.1"/>
    </source>
</evidence>
<sequence>MGFIPALHSDRPLPMGPTFQQISTSPPLRLKAASFFFALPYPSREREAPPIYLHHDCPNTTLFTPSSTYQANLDTLISSLSSAATNSTDVFANATTGQNPPDQAYGLFRCRGDVSAATCSDCVSTGKQENLERCPNQRVSVIWYNECMLRYSNRSIFSSMTRSPDLVLYDMGNITDPTQLMKLLGETLKEVVARASAGGLGKKVATAEANFTSSQKLYALAECTPDLTASECVECLQFGIAILPQGKQGGRVLIPSCDVRYQLYPFYNASALPTPASPPPAKAPPPPAPANGPKGTCMFVSLGKSNKPITIIITVGVPIGECVLLFISSCCFSRRKATKTHIADLIEMTKVESLQYDLATIRDATDNFSNQNKLSVGGFGDVFKGMLPNGQEIAVKRLSQGSQQGDEEFKNEVKLLVKLQYRNLVWLIGFYSEDEEKLFAYEFIIHRDLKPSNILLDSEMTPKICDFIIARIFEINQSRANTRKIVGTIGYIAPEYATRGQFSMKSDVYSFSVVLLELVSGKKNSSFYQADVRRDCCPCKHRTPLAMLDPAVRETYSEEEVLKCLEIGWLCTQEDQNKRPAMATAVRKLNSHLAPLELSQQPAFYLNTNSTERPMAELEPMEE</sequence>
<comment type="caution">
    <text evidence="1">The sequence shown here is derived from an EMBL/GenBank/DDBJ whole genome shotgun (WGS) entry which is preliminary data.</text>
</comment>
<keyword evidence="2" id="KW-1185">Reference proteome</keyword>
<accession>A0ACC3L0Y0</accession>
<gene>
    <name evidence="1" type="ORF">EUGRSUZ_E04160</name>
</gene>
<dbReference type="Proteomes" id="UP000030711">
    <property type="component" value="Chromosome 5"/>
</dbReference>
<reference evidence="1 2" key="1">
    <citation type="journal article" date="2014" name="Nature">
        <title>The genome of Eucalyptus grandis.</title>
        <authorList>
            <person name="Myburg A.A."/>
            <person name="Grattapaglia D."/>
            <person name="Tuskan G.A."/>
            <person name="Hellsten U."/>
            <person name="Hayes R.D."/>
            <person name="Grimwood J."/>
            <person name="Jenkins J."/>
            <person name="Lindquist E."/>
            <person name="Tice H."/>
            <person name="Bauer D."/>
            <person name="Goodstein D.M."/>
            <person name="Dubchak I."/>
            <person name="Poliakov A."/>
            <person name="Mizrachi E."/>
            <person name="Kullan A.R."/>
            <person name="Hussey S.G."/>
            <person name="Pinard D."/>
            <person name="van der Merwe K."/>
            <person name="Singh P."/>
            <person name="van Jaarsveld I."/>
            <person name="Silva-Junior O.B."/>
            <person name="Togawa R.C."/>
            <person name="Pappas M.R."/>
            <person name="Faria D.A."/>
            <person name="Sansaloni C.P."/>
            <person name="Petroli C.D."/>
            <person name="Yang X."/>
            <person name="Ranjan P."/>
            <person name="Tschaplinski T.J."/>
            <person name="Ye C.Y."/>
            <person name="Li T."/>
            <person name="Sterck L."/>
            <person name="Vanneste K."/>
            <person name="Murat F."/>
            <person name="Soler M."/>
            <person name="Clemente H.S."/>
            <person name="Saidi N."/>
            <person name="Cassan-Wang H."/>
            <person name="Dunand C."/>
            <person name="Hefer C.A."/>
            <person name="Bornberg-Bauer E."/>
            <person name="Kersting A.R."/>
            <person name="Vining K."/>
            <person name="Amarasinghe V."/>
            <person name="Ranik M."/>
            <person name="Naithani S."/>
            <person name="Elser J."/>
            <person name="Boyd A.E."/>
            <person name="Liston A."/>
            <person name="Spatafora J.W."/>
            <person name="Dharmwardhana P."/>
            <person name="Raja R."/>
            <person name="Sullivan C."/>
            <person name="Romanel E."/>
            <person name="Alves-Ferreira M."/>
            <person name="Kulheim C."/>
            <person name="Foley W."/>
            <person name="Carocha V."/>
            <person name="Paiva J."/>
            <person name="Kudrna D."/>
            <person name="Brommonschenkel S.H."/>
            <person name="Pasquali G."/>
            <person name="Byrne M."/>
            <person name="Rigault P."/>
            <person name="Tibbits J."/>
            <person name="Spokevicius A."/>
            <person name="Jones R.C."/>
            <person name="Steane D.A."/>
            <person name="Vaillancourt R.E."/>
            <person name="Potts B.M."/>
            <person name="Joubert F."/>
            <person name="Barry K."/>
            <person name="Pappas G.J."/>
            <person name="Strauss S.H."/>
            <person name="Jaiswal P."/>
            <person name="Grima-Pettenati J."/>
            <person name="Salse J."/>
            <person name="Van de Peer Y."/>
            <person name="Rokhsar D.S."/>
            <person name="Schmutz J."/>
        </authorList>
    </citation>
    <scope>NUCLEOTIDE SEQUENCE [LARGE SCALE GENOMIC DNA]</scope>
    <source>
        <strain evidence="2">cv. BRASUZ1</strain>
        <tissue evidence="1">Leaf extractions</tissue>
    </source>
</reference>
<protein>
    <submittedName>
        <fullName evidence="1">Uncharacterized protein</fullName>
    </submittedName>
</protein>
<evidence type="ECO:0000313" key="2">
    <source>
        <dbReference type="Proteomes" id="UP000030711"/>
    </source>
</evidence>
<proteinExistence type="predicted"/>
<name>A0ACC3L0Y0_EUCGR</name>
<organism evidence="1 2">
    <name type="scientific">Eucalyptus grandis</name>
    <name type="common">Flooded gum</name>
    <dbReference type="NCBI Taxonomy" id="71139"/>
    <lineage>
        <taxon>Eukaryota</taxon>
        <taxon>Viridiplantae</taxon>
        <taxon>Streptophyta</taxon>
        <taxon>Embryophyta</taxon>
        <taxon>Tracheophyta</taxon>
        <taxon>Spermatophyta</taxon>
        <taxon>Magnoliopsida</taxon>
        <taxon>eudicotyledons</taxon>
        <taxon>Gunneridae</taxon>
        <taxon>Pentapetalae</taxon>
        <taxon>rosids</taxon>
        <taxon>malvids</taxon>
        <taxon>Myrtales</taxon>
        <taxon>Myrtaceae</taxon>
        <taxon>Myrtoideae</taxon>
        <taxon>Eucalypteae</taxon>
        <taxon>Eucalyptus</taxon>
    </lineage>
</organism>
<dbReference type="EMBL" id="CM064439">
    <property type="protein sequence ID" value="KAK3431956.1"/>
    <property type="molecule type" value="Genomic_DNA"/>
</dbReference>
<feature type="non-terminal residue" evidence="1">
    <location>
        <position position="623"/>
    </location>
</feature>